<dbReference type="GO" id="GO:0032259">
    <property type="term" value="P:methylation"/>
    <property type="evidence" value="ECO:0007669"/>
    <property type="project" value="UniProtKB-KW"/>
</dbReference>
<dbReference type="InterPro" id="IPR036631">
    <property type="entry name" value="MGMT_N_sf"/>
</dbReference>
<evidence type="ECO:0000313" key="12">
    <source>
        <dbReference type="EMBL" id="HIZ37425.1"/>
    </source>
</evidence>
<evidence type="ECO:0000259" key="11">
    <source>
        <dbReference type="Pfam" id="PF02870"/>
    </source>
</evidence>
<evidence type="ECO:0000256" key="3">
    <source>
        <dbReference type="ARBA" id="ARBA00022490"/>
    </source>
</evidence>
<keyword evidence="4 9" id="KW-0489">Methyltransferase</keyword>
<evidence type="ECO:0000256" key="4">
    <source>
        <dbReference type="ARBA" id="ARBA00022603"/>
    </source>
</evidence>
<dbReference type="PANTHER" id="PTHR10815:SF5">
    <property type="entry name" value="METHYLATED-DNA--PROTEIN-CYSTEINE METHYLTRANSFERASE"/>
    <property type="match status" value="1"/>
</dbReference>
<dbReference type="Proteomes" id="UP000824037">
    <property type="component" value="Unassembled WGS sequence"/>
</dbReference>
<dbReference type="EC" id="2.1.1.63" evidence="9"/>
<keyword evidence="3 9" id="KW-0963">Cytoplasm</keyword>
<evidence type="ECO:0000313" key="13">
    <source>
        <dbReference type="Proteomes" id="UP000824037"/>
    </source>
</evidence>
<dbReference type="InterPro" id="IPR001497">
    <property type="entry name" value="MethylDNA_cys_MeTrfase_AS"/>
</dbReference>
<comment type="caution">
    <text evidence="12">The sequence shown here is derived from an EMBL/GenBank/DDBJ whole genome shotgun (WGS) entry which is preliminary data.</text>
</comment>
<comment type="catalytic activity">
    <reaction evidence="8 9">
        <text>a 6-O-methyl-2'-deoxyguanosine in DNA + L-cysteinyl-[protein] = S-methyl-L-cysteinyl-[protein] + a 2'-deoxyguanosine in DNA</text>
        <dbReference type="Rhea" id="RHEA:24000"/>
        <dbReference type="Rhea" id="RHEA-COMP:10131"/>
        <dbReference type="Rhea" id="RHEA-COMP:10132"/>
        <dbReference type="Rhea" id="RHEA-COMP:11367"/>
        <dbReference type="Rhea" id="RHEA-COMP:11368"/>
        <dbReference type="ChEBI" id="CHEBI:29950"/>
        <dbReference type="ChEBI" id="CHEBI:82612"/>
        <dbReference type="ChEBI" id="CHEBI:85445"/>
        <dbReference type="ChEBI" id="CHEBI:85448"/>
        <dbReference type="EC" id="2.1.1.63"/>
    </reaction>
</comment>
<organism evidence="12 13">
    <name type="scientific">Candidatus Ruania gallistercoris</name>
    <dbReference type="NCBI Taxonomy" id="2838746"/>
    <lineage>
        <taxon>Bacteria</taxon>
        <taxon>Bacillati</taxon>
        <taxon>Actinomycetota</taxon>
        <taxon>Actinomycetes</taxon>
        <taxon>Micrococcales</taxon>
        <taxon>Ruaniaceae</taxon>
        <taxon>Ruania</taxon>
    </lineage>
</organism>
<keyword evidence="5 9" id="KW-0808">Transferase</keyword>
<reference evidence="12" key="2">
    <citation type="submission" date="2021-04" db="EMBL/GenBank/DDBJ databases">
        <authorList>
            <person name="Gilroy R."/>
        </authorList>
    </citation>
    <scope>NUCLEOTIDE SEQUENCE</scope>
    <source>
        <strain evidence="12">ChiGjej4B4-7305</strain>
    </source>
</reference>
<keyword evidence="7 9" id="KW-0234">DNA repair</keyword>
<accession>A0A9D2EHE1</accession>
<dbReference type="NCBIfam" id="TIGR00589">
    <property type="entry name" value="ogt"/>
    <property type="match status" value="1"/>
</dbReference>
<dbReference type="GO" id="GO:0006307">
    <property type="term" value="P:DNA alkylation repair"/>
    <property type="evidence" value="ECO:0007669"/>
    <property type="project" value="UniProtKB-UniRule"/>
</dbReference>
<dbReference type="InterPro" id="IPR023546">
    <property type="entry name" value="MGMT"/>
</dbReference>
<dbReference type="GO" id="GO:0003908">
    <property type="term" value="F:methylated-DNA-[protein]-cysteine S-methyltransferase activity"/>
    <property type="evidence" value="ECO:0007669"/>
    <property type="project" value="UniProtKB-UniRule"/>
</dbReference>
<dbReference type="PROSITE" id="PS00374">
    <property type="entry name" value="MGMT"/>
    <property type="match status" value="1"/>
</dbReference>
<feature type="domain" description="Methylated-DNA-[protein]-cysteine S-methyltransferase DNA binding" evidence="10">
    <location>
        <begin position="74"/>
        <end position="153"/>
    </location>
</feature>
<dbReference type="InterPro" id="IPR036388">
    <property type="entry name" value="WH-like_DNA-bd_sf"/>
</dbReference>
<evidence type="ECO:0000256" key="7">
    <source>
        <dbReference type="ARBA" id="ARBA00023204"/>
    </source>
</evidence>
<dbReference type="CDD" id="cd06445">
    <property type="entry name" value="ATase"/>
    <property type="match status" value="1"/>
</dbReference>
<evidence type="ECO:0000256" key="8">
    <source>
        <dbReference type="ARBA" id="ARBA00049348"/>
    </source>
</evidence>
<comment type="miscellaneous">
    <text evidence="9">This enzyme catalyzes only one turnover and therefore is not strictly catalytic. According to one definition, an enzyme is a biocatalyst that acts repeatedly and over many reaction cycles.</text>
</comment>
<comment type="subcellular location">
    <subcellularLocation>
        <location evidence="9">Cytoplasm</location>
    </subcellularLocation>
</comment>
<evidence type="ECO:0000256" key="9">
    <source>
        <dbReference type="HAMAP-Rule" id="MF_00772"/>
    </source>
</evidence>
<dbReference type="SUPFAM" id="SSF53155">
    <property type="entry name" value="Methylated DNA-protein cysteine methyltransferase domain"/>
    <property type="match status" value="1"/>
</dbReference>
<dbReference type="SUPFAM" id="SSF46767">
    <property type="entry name" value="Methylated DNA-protein cysteine methyltransferase, C-terminal domain"/>
    <property type="match status" value="1"/>
</dbReference>
<dbReference type="FunFam" id="1.10.10.10:FF:000214">
    <property type="entry name" value="Methylated-DNA--protein-cysteine methyltransferase"/>
    <property type="match status" value="1"/>
</dbReference>
<evidence type="ECO:0000256" key="5">
    <source>
        <dbReference type="ARBA" id="ARBA00022679"/>
    </source>
</evidence>
<dbReference type="PANTHER" id="PTHR10815">
    <property type="entry name" value="METHYLATED-DNA--PROTEIN-CYSTEINE METHYLTRANSFERASE"/>
    <property type="match status" value="1"/>
</dbReference>
<dbReference type="GO" id="GO:0005737">
    <property type="term" value="C:cytoplasm"/>
    <property type="evidence" value="ECO:0007669"/>
    <property type="project" value="UniProtKB-SubCell"/>
</dbReference>
<comment type="similarity">
    <text evidence="2 9">Belongs to the MGMT family.</text>
</comment>
<feature type="domain" description="Methylguanine DNA methyltransferase ribonuclease-like" evidence="11">
    <location>
        <begin position="4"/>
        <end position="70"/>
    </location>
</feature>
<evidence type="ECO:0000259" key="10">
    <source>
        <dbReference type="Pfam" id="PF01035"/>
    </source>
</evidence>
<proteinExistence type="inferred from homology"/>
<dbReference type="HAMAP" id="MF_00772">
    <property type="entry name" value="OGT"/>
    <property type="match status" value="1"/>
</dbReference>
<dbReference type="Pfam" id="PF01035">
    <property type="entry name" value="DNA_binding_1"/>
    <property type="match status" value="1"/>
</dbReference>
<name>A0A9D2EHE1_9MICO</name>
<evidence type="ECO:0000256" key="6">
    <source>
        <dbReference type="ARBA" id="ARBA00022763"/>
    </source>
</evidence>
<keyword evidence="6 9" id="KW-0227">DNA damage</keyword>
<feature type="active site" description="Nucleophile; methyl group acceptor" evidence="9">
    <location>
        <position position="125"/>
    </location>
</feature>
<dbReference type="InterPro" id="IPR014048">
    <property type="entry name" value="MethylDNA_cys_MeTrfase_DNA-bd"/>
</dbReference>
<sequence length="159" mass="17143">MHYRHEISSPIGPLVLLGDGDALTSVYYPRHPGRHETDVRDEAAPFSAVVNQLEEYFAGERTSFDVPLAPQGTDFQRACWAALQQIGYGETRSYGEIAASLGQPGAARAVGLANNRNPISIIVPCHRVIGADGSLTGYGGGIEAKRYLLDLEARGNTLF</sequence>
<dbReference type="Gene3D" id="3.30.160.70">
    <property type="entry name" value="Methylated DNA-protein cysteine methyltransferase domain"/>
    <property type="match status" value="1"/>
</dbReference>
<gene>
    <name evidence="12" type="ORF">H9815_16740</name>
</gene>
<comment type="catalytic activity">
    <reaction evidence="1 9">
        <text>a 4-O-methyl-thymidine in DNA + L-cysteinyl-[protein] = a thymidine in DNA + S-methyl-L-cysteinyl-[protein]</text>
        <dbReference type="Rhea" id="RHEA:53428"/>
        <dbReference type="Rhea" id="RHEA-COMP:10131"/>
        <dbReference type="Rhea" id="RHEA-COMP:10132"/>
        <dbReference type="Rhea" id="RHEA-COMP:13555"/>
        <dbReference type="Rhea" id="RHEA-COMP:13556"/>
        <dbReference type="ChEBI" id="CHEBI:29950"/>
        <dbReference type="ChEBI" id="CHEBI:82612"/>
        <dbReference type="ChEBI" id="CHEBI:137386"/>
        <dbReference type="ChEBI" id="CHEBI:137387"/>
        <dbReference type="EC" id="2.1.1.63"/>
    </reaction>
</comment>
<dbReference type="AlphaFoldDB" id="A0A9D2EHE1"/>
<dbReference type="InterPro" id="IPR036217">
    <property type="entry name" value="MethylDNA_cys_MeTrfase_DNAb"/>
</dbReference>
<protein>
    <recommendedName>
        <fullName evidence="9">Methylated-DNA--protein-cysteine methyltransferase</fullName>
        <ecNumber evidence="9">2.1.1.63</ecNumber>
    </recommendedName>
    <alternativeName>
        <fullName evidence="9">6-O-methylguanine-DNA methyltransferase</fullName>
        <shortName evidence="9">MGMT</shortName>
    </alternativeName>
    <alternativeName>
        <fullName evidence="9">O-6-methylguanine-DNA-alkyltransferase</fullName>
    </alternativeName>
</protein>
<dbReference type="EMBL" id="DXBY01000286">
    <property type="protein sequence ID" value="HIZ37425.1"/>
    <property type="molecule type" value="Genomic_DNA"/>
</dbReference>
<evidence type="ECO:0000256" key="1">
    <source>
        <dbReference type="ARBA" id="ARBA00001286"/>
    </source>
</evidence>
<dbReference type="InterPro" id="IPR008332">
    <property type="entry name" value="MethylG_MeTrfase_N"/>
</dbReference>
<dbReference type="Gene3D" id="1.10.10.10">
    <property type="entry name" value="Winged helix-like DNA-binding domain superfamily/Winged helix DNA-binding domain"/>
    <property type="match status" value="1"/>
</dbReference>
<dbReference type="Pfam" id="PF02870">
    <property type="entry name" value="Methyltransf_1N"/>
    <property type="match status" value="1"/>
</dbReference>
<evidence type="ECO:0000256" key="2">
    <source>
        <dbReference type="ARBA" id="ARBA00008711"/>
    </source>
</evidence>
<reference evidence="12" key="1">
    <citation type="journal article" date="2021" name="PeerJ">
        <title>Extensive microbial diversity within the chicken gut microbiome revealed by metagenomics and culture.</title>
        <authorList>
            <person name="Gilroy R."/>
            <person name="Ravi A."/>
            <person name="Getino M."/>
            <person name="Pursley I."/>
            <person name="Horton D.L."/>
            <person name="Alikhan N.F."/>
            <person name="Baker D."/>
            <person name="Gharbi K."/>
            <person name="Hall N."/>
            <person name="Watson M."/>
            <person name="Adriaenssens E.M."/>
            <person name="Foster-Nyarko E."/>
            <person name="Jarju S."/>
            <person name="Secka A."/>
            <person name="Antonio M."/>
            <person name="Oren A."/>
            <person name="Chaudhuri R.R."/>
            <person name="La Ragione R."/>
            <person name="Hildebrand F."/>
            <person name="Pallen M.J."/>
        </authorList>
    </citation>
    <scope>NUCLEOTIDE SEQUENCE</scope>
    <source>
        <strain evidence="12">ChiGjej4B4-7305</strain>
    </source>
</reference>
<comment type="function">
    <text evidence="9">Involved in the cellular defense against the biological effects of O6-methylguanine (O6-MeG) and O4-methylthymine (O4-MeT) in DNA. Repairs the methylated nucleobase in DNA by stoichiometrically transferring the methyl group to a cysteine residue in the enzyme. This is a suicide reaction: the enzyme is irreversibly inactivated.</text>
</comment>